<dbReference type="PANTHER" id="PTHR36102:SF1">
    <property type="entry name" value="YDR124W-LIKE HELICAL BUNDLE DOMAIN-CONTAINING PROTEIN"/>
    <property type="match status" value="1"/>
</dbReference>
<feature type="compositionally biased region" description="Polar residues" evidence="1">
    <location>
        <begin position="622"/>
        <end position="637"/>
    </location>
</feature>
<evidence type="ECO:0000259" key="3">
    <source>
        <dbReference type="Pfam" id="PF11001"/>
    </source>
</evidence>
<accession>A0A4T0DRI2</accession>
<dbReference type="Proteomes" id="UP000304947">
    <property type="component" value="Unassembled WGS sequence"/>
</dbReference>
<evidence type="ECO:0000256" key="1">
    <source>
        <dbReference type="SAM" id="MobiDB-lite"/>
    </source>
</evidence>
<proteinExistence type="predicted"/>
<dbReference type="AlphaFoldDB" id="A0A4T0DRI2"/>
<protein>
    <recommendedName>
        <fullName evidence="3">Subtelomeric hrmA-associated cluster protein AFUB-079030/YDR124W-like helical bundle domain-containing protein</fullName>
    </recommendedName>
</protein>
<comment type="caution">
    <text evidence="4">The sequence shown here is derived from an EMBL/GenBank/DDBJ whole genome shotgun (WGS) entry which is preliminary data.</text>
</comment>
<evidence type="ECO:0000313" key="4">
    <source>
        <dbReference type="EMBL" id="TIA61842.1"/>
    </source>
</evidence>
<feature type="compositionally biased region" description="Acidic residues" evidence="1">
    <location>
        <begin position="866"/>
        <end position="884"/>
    </location>
</feature>
<feature type="region of interest" description="Disordered" evidence="1">
    <location>
        <begin position="283"/>
        <end position="395"/>
    </location>
</feature>
<evidence type="ECO:0000256" key="2">
    <source>
        <dbReference type="SAM" id="Phobius"/>
    </source>
</evidence>
<feature type="region of interest" description="Disordered" evidence="1">
    <location>
        <begin position="445"/>
        <end position="471"/>
    </location>
</feature>
<keyword evidence="2" id="KW-1133">Transmembrane helix</keyword>
<reference evidence="4 5" key="1">
    <citation type="submission" date="2018-10" db="EMBL/GenBank/DDBJ databases">
        <title>Fifty Aureobasidium pullulans genomes reveal a recombining polyextremotolerant generalist.</title>
        <authorList>
            <person name="Gostincar C."/>
            <person name="Turk M."/>
            <person name="Zajc J."/>
            <person name="Gunde-Cimerman N."/>
        </authorList>
    </citation>
    <scope>NUCLEOTIDE SEQUENCE [LARGE SCALE GENOMIC DNA]</scope>
    <source>
        <strain evidence="4 5">EXF-3380</strain>
    </source>
</reference>
<dbReference type="Pfam" id="PF11001">
    <property type="entry name" value="AFUB_07903_YDR124W_hel"/>
    <property type="match status" value="1"/>
</dbReference>
<feature type="region of interest" description="Disordered" evidence="1">
    <location>
        <begin position="198"/>
        <end position="263"/>
    </location>
</feature>
<gene>
    <name evidence="4" type="ORF">D6C83_03015</name>
</gene>
<keyword evidence="2" id="KW-0812">Transmembrane</keyword>
<feature type="compositionally biased region" description="Polar residues" evidence="1">
    <location>
        <begin position="317"/>
        <end position="341"/>
    </location>
</feature>
<sequence length="896" mass="100180">MVLEEATNHSEPNSFGELPTPEDGNASQTPTRYHIKLDQLPRPVNLFMVPVRDDAIVKTILRSCHEAQAVIHRPLRQEEVDAISYHFAKSLRTVSWGPPVGIAGGALAAYRTMGNFRFPGYTPKPESEGGQFNPERFGPVRGQMARYCWHTLRFQLYGAVGFFTGAILFASYATSVNAVETGSDPRMKDYIEALKNRAQRHTGQMQPQGQRNPIMSQEGRMDQQAQRASQKLGMEDAWKRQDVQRKASDYDDMSPTGGAWMDDYKQETQDTGLLTDEQLNARARTEQSNADRAERAEESRVAAQAQSRVDQSRRNNHNSTDDNSMLGASQPAQAPRSSGSTWDRIRQESATSKGSPRQSPTNTPQVKNEQQEGSTLGDSFSFSSSDDENDDDWGNHGNMQITLHIANQDEVVHFLRMRFTQIQQLATKVIAKAWIKAICPKKQANFPYVDSNPRADQNQKRRRPRHDGPPRIPKFWPDIELCRHKEPDHTRKTERTHLLVHLLRLHWTEQDWLDSNGHGSEVPQKIKDRNWVGFLKDAFPISKLEEVQGSNPDKAFMRRNYLNQIYRVAEDEQMMRRRVGPPNQKRTYTTGAGWVPASSQAAGSTIPSDQPDSEDESDSPAMISSTMARSNSHSENYAMSPEPEEHADDSGSASSYSGVEVLREAKVEQIPFSGFIPLDDVVIPDSSHGPELKFDPADEPMTVPLGSVPPSRVVDMDYYDSPWGSSAAAVQRTPDLYQQHQYVSTAAQWYGGTAMGHPQQGQMSNGQQPVAVTDQGWNDYRHGYVPFEPASAPDKAASQAAVSHNTGFGGMHQMTMSAPFIQPVVTAANDSQHTVYQGSGVPYVPGPFQQHSQPGDESDESKQNEDDGDNDDDKYDNETDDFDEIACGSREIQPRR</sequence>
<feature type="compositionally biased region" description="Basic and acidic residues" evidence="1">
    <location>
        <begin position="283"/>
        <end position="300"/>
    </location>
</feature>
<feature type="region of interest" description="Disordered" evidence="1">
    <location>
        <begin position="573"/>
        <end position="655"/>
    </location>
</feature>
<keyword evidence="2" id="KW-0472">Membrane</keyword>
<evidence type="ECO:0000313" key="5">
    <source>
        <dbReference type="Proteomes" id="UP000304947"/>
    </source>
</evidence>
<feature type="region of interest" description="Disordered" evidence="1">
    <location>
        <begin position="1"/>
        <end position="29"/>
    </location>
</feature>
<feature type="compositionally biased region" description="Polar residues" evidence="1">
    <location>
        <begin position="201"/>
        <end position="215"/>
    </location>
</feature>
<feature type="domain" description="Subtelomeric hrmA-associated cluster protein AFUB-079030/YDR124W-like helical bundle" evidence="3">
    <location>
        <begin position="405"/>
        <end position="570"/>
    </location>
</feature>
<feature type="region of interest" description="Disordered" evidence="1">
    <location>
        <begin position="836"/>
        <end position="896"/>
    </location>
</feature>
<feature type="transmembrane region" description="Helical" evidence="2">
    <location>
        <begin position="154"/>
        <end position="173"/>
    </location>
</feature>
<feature type="compositionally biased region" description="Polar residues" evidence="1">
    <location>
        <begin position="348"/>
        <end position="377"/>
    </location>
</feature>
<dbReference type="InterPro" id="IPR021264">
    <property type="entry name" value="AFUB_079030/YDR124W-like"/>
</dbReference>
<dbReference type="InterPro" id="IPR047092">
    <property type="entry name" value="AFUB_07903/YDR124W-like_hel"/>
</dbReference>
<feature type="compositionally biased region" description="Polar residues" evidence="1">
    <location>
        <begin position="597"/>
        <end position="606"/>
    </location>
</feature>
<dbReference type="PANTHER" id="PTHR36102">
    <property type="entry name" value="CHROMOSOME 10, WHOLE GENOME SHOTGUN SEQUENCE"/>
    <property type="match status" value="1"/>
</dbReference>
<organism evidence="4 5">
    <name type="scientific">Aureobasidium pullulans</name>
    <name type="common">Black yeast</name>
    <name type="synonym">Pullularia pullulans</name>
    <dbReference type="NCBI Taxonomy" id="5580"/>
    <lineage>
        <taxon>Eukaryota</taxon>
        <taxon>Fungi</taxon>
        <taxon>Dikarya</taxon>
        <taxon>Ascomycota</taxon>
        <taxon>Pezizomycotina</taxon>
        <taxon>Dothideomycetes</taxon>
        <taxon>Dothideomycetidae</taxon>
        <taxon>Dothideales</taxon>
        <taxon>Saccotheciaceae</taxon>
        <taxon>Aureobasidium</taxon>
    </lineage>
</organism>
<name>A0A4T0DRI2_AURPU</name>
<feature type="compositionally biased region" description="Basic and acidic residues" evidence="1">
    <location>
        <begin position="233"/>
        <end position="249"/>
    </location>
</feature>
<dbReference type="EMBL" id="QZBU01000719">
    <property type="protein sequence ID" value="TIA61842.1"/>
    <property type="molecule type" value="Genomic_DNA"/>
</dbReference>